<feature type="compositionally biased region" description="Basic residues" evidence="1">
    <location>
        <begin position="256"/>
        <end position="271"/>
    </location>
</feature>
<organism evidence="2 3">
    <name type="scientific">Mycobacterium kansasii</name>
    <dbReference type="NCBI Taxonomy" id="1768"/>
    <lineage>
        <taxon>Bacteria</taxon>
        <taxon>Bacillati</taxon>
        <taxon>Actinomycetota</taxon>
        <taxon>Actinomycetes</taxon>
        <taxon>Mycobacteriales</taxon>
        <taxon>Mycobacteriaceae</taxon>
        <taxon>Mycobacterium</taxon>
    </lineage>
</organism>
<dbReference type="Proteomes" id="UP000189229">
    <property type="component" value="Unassembled WGS sequence"/>
</dbReference>
<gene>
    <name evidence="2" type="ORF">BZL30_4692</name>
</gene>
<name>A0A1V3X452_MYCKA</name>
<protein>
    <submittedName>
        <fullName evidence="2">Putative adenylate cyclase</fullName>
    </submittedName>
</protein>
<feature type="region of interest" description="Disordered" evidence="1">
    <location>
        <begin position="247"/>
        <end position="271"/>
    </location>
</feature>
<accession>A0A1V3X452</accession>
<comment type="caution">
    <text evidence="2">The sequence shown here is derived from an EMBL/GenBank/DDBJ whole genome shotgun (WGS) entry which is preliminary data.</text>
</comment>
<proteinExistence type="predicted"/>
<evidence type="ECO:0000256" key="1">
    <source>
        <dbReference type="SAM" id="MobiDB-lite"/>
    </source>
</evidence>
<reference evidence="2 3" key="1">
    <citation type="submission" date="2017-02" db="EMBL/GenBank/DDBJ databases">
        <title>Complete genome sequences of Mycobacterium kansasii strains isolated from rhesus macaques.</title>
        <authorList>
            <person name="Panda A."/>
            <person name="Nagaraj S."/>
            <person name="Zhao X."/>
            <person name="Tettelin H."/>
            <person name="Detolla L.J."/>
        </authorList>
    </citation>
    <scope>NUCLEOTIDE SEQUENCE [LARGE SCALE GENOMIC DNA]</scope>
    <source>
        <strain evidence="2 3">11-3813</strain>
    </source>
</reference>
<sequence>MGFALPNCRGTKVSVATLSELPHGAHCPSCNIDYDRDFERNVELTFAPAATVRPLPGGRFCLSGPMETQHVAVQVLLAAGERRDVAIDLPPGSYRLRTLHPNGFVDIDYQSGAFPGLRITGSGVEILDAADREDAPGRVTFVNDAGFELGALIEDRTWARETLTAPEVISLQAFAICSRRRRCARATMRGSARSCCYSPTCGARRPSTNGSAMPLPTTWCASTSRCWPRSCETMTVRWSRRSVTRSWPHSPIRRERSARRSPCKRRSPRRHMQAVALC</sequence>
<dbReference type="EMBL" id="MVBM01000004">
    <property type="protein sequence ID" value="OOK73979.1"/>
    <property type="molecule type" value="Genomic_DNA"/>
</dbReference>
<evidence type="ECO:0000313" key="3">
    <source>
        <dbReference type="Proteomes" id="UP000189229"/>
    </source>
</evidence>
<dbReference type="AlphaFoldDB" id="A0A1V3X452"/>
<evidence type="ECO:0000313" key="2">
    <source>
        <dbReference type="EMBL" id="OOK73979.1"/>
    </source>
</evidence>